<proteinExistence type="predicted"/>
<dbReference type="AlphaFoldDB" id="A0A892I1C8"/>
<evidence type="ECO:0000256" key="2">
    <source>
        <dbReference type="SAM" id="Phobius"/>
    </source>
</evidence>
<evidence type="ECO:0000313" key="4">
    <source>
        <dbReference type="Proteomes" id="UP000625568"/>
    </source>
</evidence>
<protein>
    <recommendedName>
        <fullName evidence="5">Transmembrane protein</fullName>
    </recommendedName>
</protein>
<keyword evidence="2" id="KW-0812">Transmembrane</keyword>
<keyword evidence="2" id="KW-0472">Membrane</keyword>
<feature type="transmembrane region" description="Helical" evidence="2">
    <location>
        <begin position="67"/>
        <end position="87"/>
    </location>
</feature>
<name>A0A892I1C8_9BURK</name>
<dbReference type="RefSeq" id="WP_123806850.1">
    <property type="nucleotide sequence ID" value="NZ_CABVPR010000109.1"/>
</dbReference>
<feature type="transmembrane region" description="Helical" evidence="2">
    <location>
        <begin position="99"/>
        <end position="118"/>
    </location>
</feature>
<evidence type="ECO:0000256" key="1">
    <source>
        <dbReference type="SAM" id="MobiDB-lite"/>
    </source>
</evidence>
<evidence type="ECO:0008006" key="5">
    <source>
        <dbReference type="Google" id="ProtNLM"/>
    </source>
</evidence>
<feature type="transmembrane region" description="Helical" evidence="2">
    <location>
        <begin position="33"/>
        <end position="55"/>
    </location>
</feature>
<evidence type="ECO:0000313" key="3">
    <source>
        <dbReference type="EMBL" id="QRO76582.1"/>
    </source>
</evidence>
<gene>
    <name evidence="3" type="ORF">I6K02_11740</name>
</gene>
<keyword evidence="2" id="KW-1133">Transmembrane helix</keyword>
<dbReference type="EMBL" id="CP069482">
    <property type="protein sequence ID" value="QRO76582.1"/>
    <property type="molecule type" value="Genomic_DNA"/>
</dbReference>
<reference evidence="3 4" key="1">
    <citation type="submission" date="2021-02" db="EMBL/GenBank/DDBJ databases">
        <title>FDA dAtabase for Regulatory Grade micrObial Sequences (FDA-ARGOS): Supporting development and validation of Infectious Disease Dx tests.</title>
        <authorList>
            <person name="Minogue T."/>
            <person name="Wolcott M."/>
            <person name="Wasieloski L."/>
            <person name="Aguilar W."/>
            <person name="Moore D."/>
            <person name="Jaissle J."/>
            <person name="Tallon L."/>
            <person name="Sadzewicz L."/>
            <person name="Zhao X."/>
            <person name="Boylan J."/>
            <person name="Ott S."/>
            <person name="Bowen H."/>
            <person name="Vavikolanu K."/>
            <person name="Mehta A."/>
            <person name="Aluvathingal J."/>
            <person name="Nadendla S."/>
            <person name="Yan Y."/>
            <person name="Sichtig H."/>
        </authorList>
    </citation>
    <scope>NUCLEOTIDE SEQUENCE [LARGE SCALE GENOMIC DNA]</scope>
    <source>
        <strain evidence="3 4">FDAARGOS_1272</strain>
    </source>
</reference>
<dbReference type="Proteomes" id="UP000625568">
    <property type="component" value="Chromosome 1"/>
</dbReference>
<accession>A0A892I1C8</accession>
<sequence>MNSVKERDHQIQSTDAKPDDVREWMPPSPVRSVLFMATFIGFWMFYPFGVCAALIHGMAGVNGADWWWVWTFRSTALLLALHCVYAFITSPWEKRGPGYRGYVVNSVALMAGIVFLVWTGPEVVAAAFDPRYGFE</sequence>
<dbReference type="GeneID" id="93127311"/>
<organism evidence="3 4">
    <name type="scientific">Burkholderia dolosa</name>
    <dbReference type="NCBI Taxonomy" id="152500"/>
    <lineage>
        <taxon>Bacteria</taxon>
        <taxon>Pseudomonadati</taxon>
        <taxon>Pseudomonadota</taxon>
        <taxon>Betaproteobacteria</taxon>
        <taxon>Burkholderiales</taxon>
        <taxon>Burkholderiaceae</taxon>
        <taxon>Burkholderia</taxon>
        <taxon>Burkholderia cepacia complex</taxon>
    </lineage>
</organism>
<keyword evidence="4" id="KW-1185">Reference proteome</keyword>
<feature type="region of interest" description="Disordered" evidence="1">
    <location>
        <begin position="1"/>
        <end position="22"/>
    </location>
</feature>